<protein>
    <submittedName>
        <fullName evidence="2">TonB protein C-terminal</fullName>
    </submittedName>
</protein>
<feature type="chain" id="PRO_5013087322" evidence="1">
    <location>
        <begin position="19"/>
        <end position="168"/>
    </location>
</feature>
<evidence type="ECO:0000256" key="1">
    <source>
        <dbReference type="SAM" id="SignalP"/>
    </source>
</evidence>
<dbReference type="RefSeq" id="WP_165614872.1">
    <property type="nucleotide sequence ID" value="NZ_FQWL01000002.1"/>
</dbReference>
<organism evidence="2 3">
    <name type="scientific">Flagellimonas flava</name>
    <dbReference type="NCBI Taxonomy" id="570519"/>
    <lineage>
        <taxon>Bacteria</taxon>
        <taxon>Pseudomonadati</taxon>
        <taxon>Bacteroidota</taxon>
        <taxon>Flavobacteriia</taxon>
        <taxon>Flavobacteriales</taxon>
        <taxon>Flavobacteriaceae</taxon>
        <taxon>Flagellimonas</taxon>
    </lineage>
</organism>
<name>A0A1M5K7S9_9FLAO</name>
<keyword evidence="3" id="KW-1185">Reference proteome</keyword>
<dbReference type="AlphaFoldDB" id="A0A1M5K7S9"/>
<reference evidence="3" key="1">
    <citation type="submission" date="2016-11" db="EMBL/GenBank/DDBJ databases">
        <authorList>
            <person name="Varghese N."/>
            <person name="Submissions S."/>
        </authorList>
    </citation>
    <scope>NUCLEOTIDE SEQUENCE [LARGE SCALE GENOMIC DNA]</scope>
    <source>
        <strain evidence="3">DSM 22638</strain>
    </source>
</reference>
<dbReference type="Proteomes" id="UP000184532">
    <property type="component" value="Unassembled WGS sequence"/>
</dbReference>
<feature type="signal peptide" evidence="1">
    <location>
        <begin position="1"/>
        <end position="18"/>
    </location>
</feature>
<accession>A0A1M5K7S9</accession>
<evidence type="ECO:0000313" key="3">
    <source>
        <dbReference type="Proteomes" id="UP000184532"/>
    </source>
</evidence>
<keyword evidence="1" id="KW-0732">Signal</keyword>
<dbReference type="EMBL" id="FQWL01000002">
    <property type="protein sequence ID" value="SHG48263.1"/>
    <property type="molecule type" value="Genomic_DNA"/>
</dbReference>
<sequence length="168" mass="18752">MKTLLLSFLLLWTSTGFAQEKPSFESRSGKDSLNGRHFGDYVRPKDGIVLPAQLAENYVIPTFKKCSKAVGRDAQRKCFGEIFYGNIRKKLLLPTDGVPGTEVTLEVKLVFQKNGEVGQIEFLYSDDPTGSLEKAVVKMLHKLPKFAPGTKDGTPVDYPFSFPLKITY</sequence>
<proteinExistence type="predicted"/>
<evidence type="ECO:0000313" key="2">
    <source>
        <dbReference type="EMBL" id="SHG48263.1"/>
    </source>
</evidence>
<dbReference type="Gene3D" id="3.30.1150.10">
    <property type="match status" value="1"/>
</dbReference>
<gene>
    <name evidence="2" type="ORF">SAMN04488116_1404</name>
</gene>
<dbReference type="STRING" id="570519.SAMN04488116_1404"/>